<feature type="transmembrane region" description="Helical" evidence="9">
    <location>
        <begin position="69"/>
        <end position="90"/>
    </location>
</feature>
<dbReference type="PROSITE" id="PS00028">
    <property type="entry name" value="ZINC_FINGER_C2H2_1"/>
    <property type="match status" value="2"/>
</dbReference>
<dbReference type="GO" id="GO:0015205">
    <property type="term" value="F:nucleobase transmembrane transporter activity"/>
    <property type="evidence" value="ECO:0007669"/>
    <property type="project" value="TreeGrafter"/>
</dbReference>
<dbReference type="InterPro" id="IPR036291">
    <property type="entry name" value="NAD(P)-bd_dom_sf"/>
</dbReference>
<evidence type="ECO:0000256" key="8">
    <source>
        <dbReference type="SAM" id="MobiDB-lite"/>
    </source>
</evidence>
<feature type="transmembrane region" description="Helical" evidence="9">
    <location>
        <begin position="170"/>
        <end position="187"/>
    </location>
</feature>
<feature type="transmembrane region" description="Helical" evidence="9">
    <location>
        <begin position="194"/>
        <end position="215"/>
    </location>
</feature>
<dbReference type="PANTHER" id="PTHR30618:SF4">
    <property type="entry name" value="ALLANTOIN PERMEASE"/>
    <property type="match status" value="1"/>
</dbReference>
<keyword evidence="12" id="KW-1185">Reference proteome</keyword>
<dbReference type="InterPro" id="IPR045225">
    <property type="entry name" value="Uracil/uridine/allantoin_perm"/>
</dbReference>
<reference evidence="11 12" key="2">
    <citation type="submission" date="2020-05" db="EMBL/GenBank/DDBJ databases">
        <title>Identification and distribution of gene clusters putatively required for synthesis of sphingolipid metabolism inhibitors in phylogenetically diverse species of the filamentous fungus Fusarium.</title>
        <authorList>
            <person name="Kim H.-S."/>
            <person name="Busman M."/>
            <person name="Brown D.W."/>
            <person name="Divon H."/>
            <person name="Uhlig S."/>
            <person name="Proctor R.H."/>
        </authorList>
    </citation>
    <scope>NUCLEOTIDE SEQUENCE [LARGE SCALE GENOMIC DNA]</scope>
    <source>
        <strain evidence="11 12">NRRL 25331</strain>
    </source>
</reference>
<feature type="region of interest" description="Disordered" evidence="8">
    <location>
        <begin position="775"/>
        <end position="795"/>
    </location>
</feature>
<reference evidence="12" key="1">
    <citation type="journal article" date="2020" name="BMC Genomics">
        <title>Correction to: Identification and distribution of gene clusters required for synthesis of sphingolipid metabolism inhibitors in diverse species of the filamentous fungus Fusarium.</title>
        <authorList>
            <person name="Kim H.S."/>
            <person name="Lohmar J.M."/>
            <person name="Busman M."/>
            <person name="Brown D.W."/>
            <person name="Naumann T.A."/>
            <person name="Divon H.H."/>
            <person name="Lysoe E."/>
            <person name="Uhlig S."/>
            <person name="Proctor R.H."/>
        </authorList>
    </citation>
    <scope>NUCLEOTIDE SEQUENCE [LARGE SCALE GENOMIC DNA]</scope>
    <source>
        <strain evidence="12">NRRL 25331</strain>
    </source>
</reference>
<feature type="transmembrane region" description="Helical" evidence="9">
    <location>
        <begin position="276"/>
        <end position="301"/>
    </location>
</feature>
<name>A0A8H5TUG0_FUSCI</name>
<dbReference type="InterPro" id="IPR012681">
    <property type="entry name" value="NCS1"/>
</dbReference>
<feature type="domain" description="C2H2-type" evidence="10">
    <location>
        <begin position="698"/>
        <end position="727"/>
    </location>
</feature>
<feature type="domain" description="C2H2-type" evidence="10">
    <location>
        <begin position="727"/>
        <end position="754"/>
    </location>
</feature>
<dbReference type="Pfam" id="PF00096">
    <property type="entry name" value="zf-C2H2"/>
    <property type="match status" value="2"/>
</dbReference>
<dbReference type="Gene3D" id="3.30.160.60">
    <property type="entry name" value="Classic Zinc Finger"/>
    <property type="match status" value="1"/>
</dbReference>
<dbReference type="InterPro" id="IPR003560">
    <property type="entry name" value="DHB_DH"/>
</dbReference>
<evidence type="ECO:0000256" key="4">
    <source>
        <dbReference type="ARBA" id="ARBA00022989"/>
    </source>
</evidence>
<evidence type="ECO:0000259" key="10">
    <source>
        <dbReference type="PROSITE" id="PS50157"/>
    </source>
</evidence>
<dbReference type="InterPro" id="IPR007219">
    <property type="entry name" value="XnlR_reg_dom"/>
</dbReference>
<dbReference type="Gene3D" id="3.40.50.720">
    <property type="entry name" value="NAD(P)-binding Rossmann-like Domain"/>
    <property type="match status" value="1"/>
</dbReference>
<dbReference type="Gene3D" id="1.10.4160.10">
    <property type="entry name" value="Hydantoin permease"/>
    <property type="match status" value="1"/>
</dbReference>
<dbReference type="CDD" id="cd12148">
    <property type="entry name" value="fungal_TF_MHR"/>
    <property type="match status" value="1"/>
</dbReference>
<comment type="caution">
    <text evidence="11">The sequence shown here is derived from an EMBL/GenBank/DDBJ whole genome shotgun (WGS) entry which is preliminary data.</text>
</comment>
<dbReference type="NCBIfam" id="TIGR00800">
    <property type="entry name" value="ncs1"/>
    <property type="match status" value="1"/>
</dbReference>
<evidence type="ECO:0000313" key="11">
    <source>
        <dbReference type="EMBL" id="KAF5674632.1"/>
    </source>
</evidence>
<evidence type="ECO:0000256" key="6">
    <source>
        <dbReference type="ARBA" id="ARBA00023242"/>
    </source>
</evidence>
<dbReference type="InterPro" id="IPR013087">
    <property type="entry name" value="Znf_C2H2_type"/>
</dbReference>
<dbReference type="GO" id="GO:0003677">
    <property type="term" value="F:DNA binding"/>
    <property type="evidence" value="ECO:0007669"/>
    <property type="project" value="InterPro"/>
</dbReference>
<evidence type="ECO:0000256" key="5">
    <source>
        <dbReference type="ARBA" id="ARBA00023136"/>
    </source>
</evidence>
<dbReference type="InterPro" id="IPR036236">
    <property type="entry name" value="Znf_C2H2_sf"/>
</dbReference>
<feature type="region of interest" description="Disordered" evidence="8">
    <location>
        <begin position="902"/>
        <end position="955"/>
    </location>
</feature>
<evidence type="ECO:0000256" key="3">
    <source>
        <dbReference type="ARBA" id="ARBA00022692"/>
    </source>
</evidence>
<dbReference type="EMBL" id="JAAQPE010000249">
    <property type="protein sequence ID" value="KAF5674632.1"/>
    <property type="molecule type" value="Genomic_DNA"/>
</dbReference>
<feature type="region of interest" description="Disordered" evidence="8">
    <location>
        <begin position="677"/>
        <end position="710"/>
    </location>
</feature>
<feature type="transmembrane region" description="Helical" evidence="9">
    <location>
        <begin position="326"/>
        <end position="345"/>
    </location>
</feature>
<dbReference type="SMART" id="SM00355">
    <property type="entry name" value="ZnF_C2H2"/>
    <property type="match status" value="2"/>
</dbReference>
<feature type="transmembrane region" description="Helical" evidence="9">
    <location>
        <begin position="365"/>
        <end position="384"/>
    </location>
</feature>
<dbReference type="Pfam" id="PF02133">
    <property type="entry name" value="Transp_cyt_pur"/>
    <property type="match status" value="1"/>
</dbReference>
<dbReference type="GO" id="GO:0008667">
    <property type="term" value="F:2,3-dihydro-2,3-dihydroxybenzoate dehydrogenase activity"/>
    <property type="evidence" value="ECO:0007669"/>
    <property type="project" value="InterPro"/>
</dbReference>
<dbReference type="Pfam" id="PF00106">
    <property type="entry name" value="adh_short"/>
    <property type="match status" value="1"/>
</dbReference>
<dbReference type="CDD" id="cd05233">
    <property type="entry name" value="SDR_c"/>
    <property type="match status" value="1"/>
</dbReference>
<dbReference type="Proteomes" id="UP000572754">
    <property type="component" value="Unassembled WGS sequence"/>
</dbReference>
<gene>
    <name evidence="11" type="ORF">FCIRC_7697</name>
</gene>
<feature type="transmembrane region" description="Helical" evidence="9">
    <location>
        <begin position="123"/>
        <end position="150"/>
    </location>
</feature>
<evidence type="ECO:0000256" key="7">
    <source>
        <dbReference type="PROSITE-ProRule" id="PRU00042"/>
    </source>
</evidence>
<evidence type="ECO:0000256" key="1">
    <source>
        <dbReference type="ARBA" id="ARBA00004141"/>
    </source>
</evidence>
<comment type="subcellular location">
    <subcellularLocation>
        <location evidence="1">Membrane</location>
        <topology evidence="1">Multi-pass membrane protein</topology>
    </subcellularLocation>
</comment>
<dbReference type="GO" id="GO:0008270">
    <property type="term" value="F:zinc ion binding"/>
    <property type="evidence" value="ECO:0007669"/>
    <property type="project" value="UniProtKB-KW"/>
</dbReference>
<evidence type="ECO:0000313" key="12">
    <source>
        <dbReference type="Proteomes" id="UP000572754"/>
    </source>
</evidence>
<keyword evidence="7" id="KW-0479">Metal-binding</keyword>
<feature type="compositionally biased region" description="Basic and acidic residues" evidence="8">
    <location>
        <begin position="677"/>
        <end position="693"/>
    </location>
</feature>
<proteinExistence type="inferred from homology"/>
<dbReference type="Pfam" id="PF04082">
    <property type="entry name" value="Fungal_trans"/>
    <property type="match status" value="1"/>
</dbReference>
<keyword evidence="7" id="KW-0862">Zinc</keyword>
<organism evidence="11 12">
    <name type="scientific">Fusarium circinatum</name>
    <name type="common">Pitch canker fungus</name>
    <name type="synonym">Gibberella circinata</name>
    <dbReference type="NCBI Taxonomy" id="48490"/>
    <lineage>
        <taxon>Eukaryota</taxon>
        <taxon>Fungi</taxon>
        <taxon>Dikarya</taxon>
        <taxon>Ascomycota</taxon>
        <taxon>Pezizomycotina</taxon>
        <taxon>Sordariomycetes</taxon>
        <taxon>Hypocreomycetidae</taxon>
        <taxon>Hypocreales</taxon>
        <taxon>Nectriaceae</taxon>
        <taxon>Fusarium</taxon>
        <taxon>Fusarium fujikuroi species complex</taxon>
    </lineage>
</organism>
<dbReference type="GO" id="GO:0019290">
    <property type="term" value="P:siderophore biosynthetic process"/>
    <property type="evidence" value="ECO:0007669"/>
    <property type="project" value="InterPro"/>
</dbReference>
<dbReference type="InterPro" id="IPR002347">
    <property type="entry name" value="SDR_fam"/>
</dbReference>
<accession>A0A8H5TUG0</accession>
<dbReference type="GO" id="GO:0006351">
    <property type="term" value="P:DNA-templated transcription"/>
    <property type="evidence" value="ECO:0007669"/>
    <property type="project" value="InterPro"/>
</dbReference>
<dbReference type="PROSITE" id="PS50157">
    <property type="entry name" value="ZINC_FINGER_C2H2_2"/>
    <property type="match status" value="2"/>
</dbReference>
<feature type="transmembrane region" description="Helical" evidence="9">
    <location>
        <begin position="38"/>
        <end position="57"/>
    </location>
</feature>
<keyword evidence="7" id="KW-0863">Zinc-finger</keyword>
<dbReference type="PANTHER" id="PTHR30618">
    <property type="entry name" value="NCS1 FAMILY PURINE/PYRIMIDINE TRANSPORTER"/>
    <property type="match status" value="1"/>
</dbReference>
<dbReference type="CDD" id="cd11482">
    <property type="entry name" value="SLC-NCS1sbd_NRT1-like"/>
    <property type="match status" value="1"/>
</dbReference>
<keyword evidence="5 9" id="KW-0472">Membrane</keyword>
<keyword evidence="4 9" id="KW-1133">Transmembrane helix</keyword>
<feature type="transmembrane region" description="Helical" evidence="9">
    <location>
        <begin position="235"/>
        <end position="255"/>
    </location>
</feature>
<dbReference type="GO" id="GO:0005886">
    <property type="term" value="C:plasma membrane"/>
    <property type="evidence" value="ECO:0007669"/>
    <property type="project" value="TreeGrafter"/>
</dbReference>
<protein>
    <submittedName>
        <fullName evidence="11">C2H2 zinc finger</fullName>
    </submittedName>
</protein>
<evidence type="ECO:0000256" key="2">
    <source>
        <dbReference type="ARBA" id="ARBA00008974"/>
    </source>
</evidence>
<comment type="similarity">
    <text evidence="2">Belongs to the purine-cytosine permease (2.A.39) family.</text>
</comment>
<dbReference type="PRINTS" id="PR01397">
    <property type="entry name" value="DHBDHDRGNASE"/>
</dbReference>
<keyword evidence="3 9" id="KW-0812">Transmembrane</keyword>
<dbReference type="SUPFAM" id="SSF57667">
    <property type="entry name" value="beta-beta-alpha zinc fingers"/>
    <property type="match status" value="1"/>
</dbReference>
<evidence type="ECO:0000256" key="9">
    <source>
        <dbReference type="SAM" id="Phobius"/>
    </source>
</evidence>
<keyword evidence="6" id="KW-0539">Nucleus</keyword>
<feature type="transmembrane region" description="Helical" evidence="9">
    <location>
        <begin position="478"/>
        <end position="497"/>
    </location>
</feature>
<dbReference type="InterPro" id="IPR001248">
    <property type="entry name" value="Pur-cyt_permease"/>
</dbReference>
<sequence>MLLKSILTRMRLPSADRAVSNVWINDDIRPLEPERRTWNTMTFISFWLVNQVAISNWQLGASLVATGLSVWQVIIATLIGKVIISLVAIFNGYTGAEWHIGFPVVSRYIWGPYGSFIAIVQRIILSLVWFSVQSWTGGLCISVILSALFPSFQRLGNVFPESSHLDTKQFVGWILFNVSMIPVLWIHPHKIKRVLLIFNIIASVTLISIMIWSLAEAKGGGPLLSESATPMSSHDLGWAITSGVTTVIGGIAVGLTNANDYTRFAQKPGDQVFGQWFSIIFFGTLFPLFGCLAASATQGIWGEAIWNPPLICQQWLDRDYSSGSRAAAFFAGLGLVMCQIAINVVDNAYSAGMDLAGLVSSYINIRRGAFIALVLSVAMCPWELLSSASVFISVLSAYSVFLGPIIGIQVCDYWLIRSRRIKLSDLYNPGPTSIYYFTCGFNPRSFIAWFLGFATQLPGFAAGVTPKKVKVGEAWHELFYLAFPLGFAISFTVHYVINRVFPPAGLGLVDDMDYFGSFTEAEAIKLGMGLRSEGSEKDAVIQGVPVQIAVTGAGSGIGRSTAVQLNKQGAKLSLVDSDPVGLANTVKILENEGVFSLVVDVSDETQVGDWIVQTVQRFGRLDGAANIAGIFKPKSIFDSTMRDWDLMMNVNAKGVFNCLKSQIAGIGDRGGSIREARSVEMDDSHSRPREPRRVAKRHQCPKPGCGKSFSRPSHLARHALNHSAVEFECPRCAASFKRRDLLERHKARHASKDRLAGGLGLGILRTKRHRRGRVIRASSSPSAHRFVSPNDQSRTMTMGHPGTDMISSVIPEHLGVSGSHESMIGNFQQTTERSASFDEGASTEPHEGILNTDGFDFLELGDMYHDSTFDFMHFNVTGDPHSPETLRYLSLVPGQDDLPVLPPRSLDFDQEGLPIQDAPALHSPTIKTSTAGQSPDPDEEIPSLQSTGACSGEVIDTSSNSAEVDSLCSLGRLGLNNLHLTETKRGEILGLINDMRPVYPDGTSIDESTSDLSLSRMQNYLDLFFANFNSCYPMIHTPTLEVLDAEPLFLLSLIVLGATYKEKEDHQLSVCLYDAMTPYIMSGLSGIKVPDLSILQAFMVLECYGMYRAGAYQRENAIIMHTFLFNAIRRLSRYHVRARIMVPDLRTDRGKDWKAFAYHEQYKRLILFIFMWDMQNVSYYSFMPRMSTQSIQVNLPCSKELWEAKDEDAWKAIISSEGDPSMINSIVKDFIEDGGNIWCETLDGLSLSFILHGLMSMCNDMVHFHNQSIYLGNAAQGDNDSRRRMTAALEIWKTKYDACAMGTRQTIEQDSSLHEFRQENVAFLALYHTAHMVVDADIRHLQIAAGAEAIFGHVVTSAERQESTKAVMEWVRLSPDSAGHAAWHAAQMIREGLLNLRNWKANGMFHYPWCLYIGVLTTWAFVHFSQGQNDDRRACHHSVGGEDILQTQSKALMHQTISNMASCSPATIGRDLHRCCPHGLAIEVAKYLKTVRWTAAFEAMKVLEGIVDMESL</sequence>
<dbReference type="SUPFAM" id="SSF51735">
    <property type="entry name" value="NAD(P)-binding Rossmann-fold domains"/>
    <property type="match status" value="1"/>
</dbReference>